<evidence type="ECO:0000313" key="5">
    <source>
        <dbReference type="EMBL" id="PXX96021.1"/>
    </source>
</evidence>
<dbReference type="Gene3D" id="1.10.10.10">
    <property type="entry name" value="Winged helix-like DNA-binding domain superfamily/Winged helix DNA-binding domain"/>
    <property type="match status" value="1"/>
</dbReference>
<evidence type="ECO:0000256" key="2">
    <source>
        <dbReference type="ARBA" id="ARBA00023125"/>
    </source>
</evidence>
<proteinExistence type="predicted"/>
<protein>
    <submittedName>
        <fullName evidence="5">DNA-binding response regulator</fullName>
    </submittedName>
</protein>
<dbReference type="GO" id="GO:0006355">
    <property type="term" value="P:regulation of DNA-templated transcription"/>
    <property type="evidence" value="ECO:0007669"/>
    <property type="project" value="InterPro"/>
</dbReference>
<dbReference type="GO" id="GO:0003677">
    <property type="term" value="F:DNA binding"/>
    <property type="evidence" value="ECO:0007669"/>
    <property type="project" value="UniProtKB-KW"/>
</dbReference>
<dbReference type="InterPro" id="IPR036388">
    <property type="entry name" value="WH-like_DNA-bd_sf"/>
</dbReference>
<dbReference type="EMBL" id="QFLI01000013">
    <property type="protein sequence ID" value="PXX96021.1"/>
    <property type="molecule type" value="Genomic_DNA"/>
</dbReference>
<dbReference type="Pfam" id="PF00196">
    <property type="entry name" value="GerE"/>
    <property type="match status" value="1"/>
</dbReference>
<reference evidence="5 6" key="1">
    <citation type="submission" date="2018-05" db="EMBL/GenBank/DDBJ databases">
        <title>Marinifilum breve JC075T sp. nov., a marine bacterium isolated from Yongle Blue Hole in the South China Sea.</title>
        <authorList>
            <person name="Fu T."/>
        </authorList>
    </citation>
    <scope>NUCLEOTIDE SEQUENCE [LARGE SCALE GENOMIC DNA]</scope>
    <source>
        <strain evidence="5 6">JC075</strain>
    </source>
</reference>
<sequence>MPRISILIAESTCLIRKGLSSVIQKLGNVEILQSVSNKVELCDVVNRLKPDILIANPDMLDSNCEDLKKPFITANKMSLILISEDKSIEAKYNAEAFVHYKDDQSKILELIEEIVNQKAEKNRTNKSNDTLSSREQNILKHIALGLTNKEIADQLFISIHTVVTHRKNITQKLGIKSVSGLTVYAILNNLISMDEVK</sequence>
<dbReference type="PANTHER" id="PTHR44688:SF16">
    <property type="entry name" value="DNA-BINDING TRANSCRIPTIONAL ACTIVATOR DEVR_DOSR"/>
    <property type="match status" value="1"/>
</dbReference>
<dbReference type="InterPro" id="IPR011006">
    <property type="entry name" value="CheY-like_superfamily"/>
</dbReference>
<dbReference type="SUPFAM" id="SSF46894">
    <property type="entry name" value="C-terminal effector domain of the bipartite response regulators"/>
    <property type="match status" value="1"/>
</dbReference>
<evidence type="ECO:0000256" key="3">
    <source>
        <dbReference type="ARBA" id="ARBA00023163"/>
    </source>
</evidence>
<dbReference type="PANTHER" id="PTHR44688">
    <property type="entry name" value="DNA-BINDING TRANSCRIPTIONAL ACTIVATOR DEVR_DOSR"/>
    <property type="match status" value="1"/>
</dbReference>
<dbReference type="CDD" id="cd06170">
    <property type="entry name" value="LuxR_C_like"/>
    <property type="match status" value="1"/>
</dbReference>
<keyword evidence="2 5" id="KW-0238">DNA-binding</keyword>
<dbReference type="SMART" id="SM00421">
    <property type="entry name" value="HTH_LUXR"/>
    <property type="match status" value="1"/>
</dbReference>
<organism evidence="5 6">
    <name type="scientific">Marinifilum breve</name>
    <dbReference type="NCBI Taxonomy" id="2184082"/>
    <lineage>
        <taxon>Bacteria</taxon>
        <taxon>Pseudomonadati</taxon>
        <taxon>Bacteroidota</taxon>
        <taxon>Bacteroidia</taxon>
        <taxon>Marinilabiliales</taxon>
        <taxon>Marinifilaceae</taxon>
    </lineage>
</organism>
<dbReference type="PROSITE" id="PS00622">
    <property type="entry name" value="HTH_LUXR_1"/>
    <property type="match status" value="1"/>
</dbReference>
<dbReference type="PRINTS" id="PR00038">
    <property type="entry name" value="HTHLUXR"/>
</dbReference>
<dbReference type="OrthoDB" id="9797341at2"/>
<evidence type="ECO:0000313" key="6">
    <source>
        <dbReference type="Proteomes" id="UP000248079"/>
    </source>
</evidence>
<dbReference type="InterPro" id="IPR016032">
    <property type="entry name" value="Sig_transdc_resp-reg_C-effctor"/>
</dbReference>
<dbReference type="InterPro" id="IPR000792">
    <property type="entry name" value="Tscrpt_reg_LuxR_C"/>
</dbReference>
<accession>A0A2V3ZUB1</accession>
<dbReference type="PROSITE" id="PS50043">
    <property type="entry name" value="HTH_LUXR_2"/>
    <property type="match status" value="1"/>
</dbReference>
<gene>
    <name evidence="5" type="ORF">DF185_20905</name>
</gene>
<dbReference type="SUPFAM" id="SSF52172">
    <property type="entry name" value="CheY-like"/>
    <property type="match status" value="1"/>
</dbReference>
<feature type="domain" description="HTH luxR-type" evidence="4">
    <location>
        <begin position="124"/>
        <end position="189"/>
    </location>
</feature>
<keyword evidence="6" id="KW-1185">Reference proteome</keyword>
<dbReference type="Proteomes" id="UP000248079">
    <property type="component" value="Unassembled WGS sequence"/>
</dbReference>
<evidence type="ECO:0000259" key="4">
    <source>
        <dbReference type="PROSITE" id="PS50043"/>
    </source>
</evidence>
<evidence type="ECO:0000256" key="1">
    <source>
        <dbReference type="ARBA" id="ARBA00023015"/>
    </source>
</evidence>
<name>A0A2V3ZUB1_9BACT</name>
<dbReference type="Gene3D" id="3.40.50.2300">
    <property type="match status" value="1"/>
</dbReference>
<keyword evidence="1" id="KW-0805">Transcription regulation</keyword>
<dbReference type="RefSeq" id="WP_110363336.1">
    <property type="nucleotide sequence ID" value="NZ_QFLI01000013.1"/>
</dbReference>
<keyword evidence="3" id="KW-0804">Transcription</keyword>
<dbReference type="AlphaFoldDB" id="A0A2V3ZUB1"/>
<comment type="caution">
    <text evidence="5">The sequence shown here is derived from an EMBL/GenBank/DDBJ whole genome shotgun (WGS) entry which is preliminary data.</text>
</comment>